<dbReference type="InterPro" id="IPR024194">
    <property type="entry name" value="Ac/AlaTfrase_AlgI/DltB"/>
</dbReference>
<keyword evidence="6 7" id="KW-0472">Membrane</keyword>
<protein>
    <submittedName>
        <fullName evidence="9">MBOAT family protein</fullName>
    </submittedName>
</protein>
<keyword evidence="10" id="KW-1185">Reference proteome</keyword>
<dbReference type="PANTHER" id="PTHR13285">
    <property type="entry name" value="ACYLTRANSFERASE"/>
    <property type="match status" value="1"/>
</dbReference>
<sequence>MVFNSVEFAVFFTGFFLLYWFVFNRYLKQQNLLILIGSYVFYAWWDWRFLLLLAASTAFNYYLGIHIKKAETFTRRRFLLYLGLLQALGTLLYFKYFNFFIESFTRGFSAFDLNIDVHLVNIILPLGISFYTFRTVSYIIDIYNGKTQPTTNWVIFFAYVAFFPTLISGPIDRVGLLIPQFETKRVFNYENAVDGMRQILWGFFKKMVVANNCALIANPVFDRYHDLPASTLVLGAFFYTIQIYADFSGYTDMATGFSRLLGFNITKNFNYPFFARNIADYWRRWHMSLTSWVTDYVFLPLTIRFRDYGKIGLVMAIMINLIVVGIWHGANWTFILYGVLHGLYFIPLIIKGTMNKKKKAGIASSFQSFSELKNILLTFLLVMFTNVVFRARNITEAFNYYMSLFSKTIIAKPVLATDATIVITTIVCIVVMLSIEWIHREKSYGFQIGYFKKPVLRWALYLVLITSIFCFSPAEGSQFIYFQF</sequence>
<dbReference type="GO" id="GO:0042121">
    <property type="term" value="P:alginic acid biosynthetic process"/>
    <property type="evidence" value="ECO:0007669"/>
    <property type="project" value="InterPro"/>
</dbReference>
<feature type="transmembrane region" description="Helical" evidence="8">
    <location>
        <begin position="51"/>
        <end position="67"/>
    </location>
</feature>
<dbReference type="AlphaFoldDB" id="A0A4R0NE52"/>
<dbReference type="PANTHER" id="PTHR13285:SF18">
    <property type="entry name" value="PROTEIN-CYSTEINE N-PALMITOYLTRANSFERASE RASP"/>
    <property type="match status" value="1"/>
</dbReference>
<feature type="transmembrane region" description="Helical" evidence="8">
    <location>
        <begin position="117"/>
        <end position="140"/>
    </location>
</feature>
<dbReference type="Pfam" id="PF03062">
    <property type="entry name" value="MBOAT"/>
    <property type="match status" value="1"/>
</dbReference>
<dbReference type="GO" id="GO:0016746">
    <property type="term" value="F:acyltransferase activity"/>
    <property type="evidence" value="ECO:0007669"/>
    <property type="project" value="UniProtKB-KW"/>
</dbReference>
<evidence type="ECO:0000256" key="6">
    <source>
        <dbReference type="ARBA" id="ARBA00023136"/>
    </source>
</evidence>
<keyword evidence="7" id="KW-0012">Acyltransferase</keyword>
<feature type="transmembrane region" description="Helical" evidence="8">
    <location>
        <begin position="6"/>
        <end position="23"/>
    </location>
</feature>
<evidence type="ECO:0000256" key="8">
    <source>
        <dbReference type="SAM" id="Phobius"/>
    </source>
</evidence>
<evidence type="ECO:0000256" key="1">
    <source>
        <dbReference type="ARBA" id="ARBA00004651"/>
    </source>
</evidence>
<gene>
    <name evidence="9" type="ORF">EZ437_20785</name>
</gene>
<evidence type="ECO:0000313" key="10">
    <source>
        <dbReference type="Proteomes" id="UP000293347"/>
    </source>
</evidence>
<organism evidence="9 10">
    <name type="scientific">Pedobacter psychroterrae</name>
    <dbReference type="NCBI Taxonomy" id="2530453"/>
    <lineage>
        <taxon>Bacteria</taxon>
        <taxon>Pseudomonadati</taxon>
        <taxon>Bacteroidota</taxon>
        <taxon>Sphingobacteriia</taxon>
        <taxon>Sphingobacteriales</taxon>
        <taxon>Sphingobacteriaceae</taxon>
        <taxon>Pedobacter</taxon>
    </lineage>
</organism>
<feature type="transmembrane region" description="Helical" evidence="8">
    <location>
        <begin position="79"/>
        <end position="97"/>
    </location>
</feature>
<evidence type="ECO:0000256" key="2">
    <source>
        <dbReference type="ARBA" id="ARBA00010323"/>
    </source>
</evidence>
<evidence type="ECO:0000313" key="9">
    <source>
        <dbReference type="EMBL" id="TCC96824.1"/>
    </source>
</evidence>
<evidence type="ECO:0000256" key="7">
    <source>
        <dbReference type="PIRNR" id="PIRNR016636"/>
    </source>
</evidence>
<feature type="transmembrane region" description="Helical" evidence="8">
    <location>
        <begin position="375"/>
        <end position="394"/>
    </location>
</feature>
<evidence type="ECO:0000256" key="4">
    <source>
        <dbReference type="ARBA" id="ARBA00022692"/>
    </source>
</evidence>
<comment type="caution">
    <text evidence="9">The sequence shown here is derived from an EMBL/GenBank/DDBJ whole genome shotgun (WGS) entry which is preliminary data.</text>
</comment>
<keyword evidence="4 8" id="KW-0812">Transmembrane</keyword>
<dbReference type="Proteomes" id="UP000293347">
    <property type="component" value="Unassembled WGS sequence"/>
</dbReference>
<keyword evidence="5 8" id="KW-1133">Transmembrane helix</keyword>
<feature type="transmembrane region" description="Helical" evidence="8">
    <location>
        <begin position="311"/>
        <end position="328"/>
    </location>
</feature>
<feature type="transmembrane region" description="Helical" evidence="8">
    <location>
        <begin position="455"/>
        <end position="474"/>
    </location>
</feature>
<keyword evidence="3 7" id="KW-1003">Cell membrane</keyword>
<feature type="transmembrane region" description="Helical" evidence="8">
    <location>
        <begin position="152"/>
        <end position="171"/>
    </location>
</feature>
<dbReference type="InterPro" id="IPR004299">
    <property type="entry name" value="MBOAT_fam"/>
</dbReference>
<evidence type="ECO:0000256" key="3">
    <source>
        <dbReference type="ARBA" id="ARBA00022475"/>
    </source>
</evidence>
<comment type="subcellular location">
    <subcellularLocation>
        <location evidence="1">Cell membrane</location>
        <topology evidence="1">Multi-pass membrane protein</topology>
    </subcellularLocation>
</comment>
<feature type="transmembrane region" description="Helical" evidence="8">
    <location>
        <begin position="227"/>
        <end position="245"/>
    </location>
</feature>
<dbReference type="OrthoDB" id="9805788at2"/>
<dbReference type="InterPro" id="IPR051085">
    <property type="entry name" value="MB_O-acyltransferase"/>
</dbReference>
<feature type="transmembrane region" description="Helical" evidence="8">
    <location>
        <begin position="334"/>
        <end position="354"/>
    </location>
</feature>
<dbReference type="PIRSF" id="PIRSF500217">
    <property type="entry name" value="AlgI"/>
    <property type="match status" value="1"/>
</dbReference>
<keyword evidence="7" id="KW-0808">Transferase</keyword>
<dbReference type="GO" id="GO:0005886">
    <property type="term" value="C:plasma membrane"/>
    <property type="evidence" value="ECO:0007669"/>
    <property type="project" value="UniProtKB-SubCell"/>
</dbReference>
<accession>A0A4R0NE52</accession>
<dbReference type="PIRSF" id="PIRSF016636">
    <property type="entry name" value="AlgI_DltB"/>
    <property type="match status" value="1"/>
</dbReference>
<dbReference type="InterPro" id="IPR028362">
    <property type="entry name" value="AlgI"/>
</dbReference>
<name>A0A4R0NE52_9SPHI</name>
<dbReference type="EMBL" id="SJSL01000010">
    <property type="protein sequence ID" value="TCC96824.1"/>
    <property type="molecule type" value="Genomic_DNA"/>
</dbReference>
<feature type="transmembrane region" description="Helical" evidence="8">
    <location>
        <begin position="414"/>
        <end position="435"/>
    </location>
</feature>
<comment type="similarity">
    <text evidence="2 7">Belongs to the membrane-bound acyltransferase family.</text>
</comment>
<evidence type="ECO:0000256" key="5">
    <source>
        <dbReference type="ARBA" id="ARBA00022989"/>
    </source>
</evidence>
<proteinExistence type="inferred from homology"/>
<reference evidence="9 10" key="1">
    <citation type="submission" date="2019-02" db="EMBL/GenBank/DDBJ databases">
        <title>Pedobacter sp. RP-1-14 sp. nov., isolated from Arctic soil.</title>
        <authorList>
            <person name="Dahal R.H."/>
        </authorList>
    </citation>
    <scope>NUCLEOTIDE SEQUENCE [LARGE SCALE GENOMIC DNA]</scope>
    <source>
        <strain evidence="9 10">RP-1-14</strain>
    </source>
</reference>